<dbReference type="GO" id="GO:0006356">
    <property type="term" value="P:regulation of transcription by RNA polymerase I"/>
    <property type="evidence" value="ECO:0007669"/>
    <property type="project" value="UniProtKB-ARBA"/>
</dbReference>
<dbReference type="STRING" id="1064592.G0VHQ2"/>
<comment type="function">
    <text evidence="8">Catalytic subunit of a constitutively active serine/threonine-protein kinase complex that phosphorylates a large number of substrates containing acidic residues C-terminal to the phosphorylated serine or threonine. Phosphorylates YTA7 during S-phase to promote transcription of histones.</text>
</comment>
<dbReference type="EMBL" id="HE576758">
    <property type="protein sequence ID" value="CCC70936.1"/>
    <property type="molecule type" value="Genomic_DNA"/>
</dbReference>
<dbReference type="EC" id="2.7.11.1" evidence="11"/>
<dbReference type="GO" id="GO:0042790">
    <property type="term" value="P:nucleolar large rRNA transcription by RNA polymerase I"/>
    <property type="evidence" value="ECO:0007669"/>
    <property type="project" value="UniProtKB-ARBA"/>
</dbReference>
<keyword evidence="1 10" id="KW-0723">Serine/threonine-protein kinase</keyword>
<dbReference type="InterPro" id="IPR011009">
    <property type="entry name" value="Kinase-like_dom_sf"/>
</dbReference>
<evidence type="ECO:0000313" key="13">
    <source>
        <dbReference type="EMBL" id="CCC70936.1"/>
    </source>
</evidence>
<dbReference type="GO" id="GO:0005956">
    <property type="term" value="C:protein kinase CK2 complex"/>
    <property type="evidence" value="ECO:0007669"/>
    <property type="project" value="TreeGrafter"/>
</dbReference>
<dbReference type="PROSITE" id="PS50011">
    <property type="entry name" value="PROTEIN_KINASE_DOM"/>
    <property type="match status" value="1"/>
</dbReference>
<comment type="catalytic activity">
    <reaction evidence="6 11">
        <text>L-threonyl-[protein] + ATP = O-phospho-L-threonyl-[protein] + ADP + H(+)</text>
        <dbReference type="Rhea" id="RHEA:46608"/>
        <dbReference type="Rhea" id="RHEA-COMP:11060"/>
        <dbReference type="Rhea" id="RHEA-COMP:11605"/>
        <dbReference type="ChEBI" id="CHEBI:15378"/>
        <dbReference type="ChEBI" id="CHEBI:30013"/>
        <dbReference type="ChEBI" id="CHEBI:30616"/>
        <dbReference type="ChEBI" id="CHEBI:61977"/>
        <dbReference type="ChEBI" id="CHEBI:456216"/>
        <dbReference type="EC" id="2.7.11.1"/>
    </reaction>
</comment>
<comment type="similarity">
    <text evidence="11">Belongs to the protein kinase superfamily. Ser/Thr protein kinase family. CK2 subfamily.</text>
</comment>
<keyword evidence="4 11" id="KW-0418">Kinase</keyword>
<feature type="binding site" evidence="9">
    <location>
        <position position="87"/>
    </location>
    <ligand>
        <name>ATP</name>
        <dbReference type="ChEBI" id="CHEBI:30616"/>
    </ligand>
</feature>
<evidence type="ECO:0000256" key="9">
    <source>
        <dbReference type="PROSITE-ProRule" id="PRU10141"/>
    </source>
</evidence>
<dbReference type="GO" id="GO:0032040">
    <property type="term" value="C:small-subunit processome"/>
    <property type="evidence" value="ECO:0007669"/>
    <property type="project" value="UniProtKB-ARBA"/>
</dbReference>
<evidence type="ECO:0000256" key="1">
    <source>
        <dbReference type="ARBA" id="ARBA00022527"/>
    </source>
</evidence>
<dbReference type="GO" id="GO:0006974">
    <property type="term" value="P:DNA damage response"/>
    <property type="evidence" value="ECO:0007669"/>
    <property type="project" value="UniProtKB-ARBA"/>
</dbReference>
<evidence type="ECO:0000256" key="4">
    <source>
        <dbReference type="ARBA" id="ARBA00022777"/>
    </source>
</evidence>
<dbReference type="GO" id="GO:0006359">
    <property type="term" value="P:regulation of transcription by RNA polymerase III"/>
    <property type="evidence" value="ECO:0007669"/>
    <property type="project" value="TreeGrafter"/>
</dbReference>
<dbReference type="InParanoid" id="G0VHQ2"/>
<dbReference type="eggNOG" id="KOG0668">
    <property type="taxonomic scope" value="Eukaryota"/>
</dbReference>
<gene>
    <name evidence="13" type="primary">NCAS0G00490</name>
    <name evidence="13" type="ordered locus">NCAS_0G00490</name>
</gene>
<accession>G0VHQ2</accession>
<protein>
    <recommendedName>
        <fullName evidence="11">Casein kinase II subunit alpha</fullName>
        <shortName evidence="11">CK II alpha</shortName>
        <ecNumber evidence="11">2.7.11.1</ecNumber>
    </recommendedName>
</protein>
<keyword evidence="11" id="KW-0539">Nucleus</keyword>
<dbReference type="PANTHER" id="PTHR24054:SF27">
    <property type="entry name" value="CASEIN KINASE II SUBUNIT ALPHA"/>
    <property type="match status" value="1"/>
</dbReference>
<dbReference type="GO" id="GO:0004674">
    <property type="term" value="F:protein serine/threonine kinase activity"/>
    <property type="evidence" value="ECO:0007669"/>
    <property type="project" value="UniProtKB-UniRule"/>
</dbReference>
<keyword evidence="2 11" id="KW-0808">Transferase</keyword>
<comment type="subcellular location">
    <subcellularLocation>
        <location evidence="11">Nucleus</location>
    </subcellularLocation>
</comment>
<dbReference type="RefSeq" id="XP_003677289.1">
    <property type="nucleotide sequence ID" value="XM_003677241.1"/>
</dbReference>
<dbReference type="InterPro" id="IPR008271">
    <property type="entry name" value="Ser/Thr_kinase_AS"/>
</dbReference>
<dbReference type="SMART" id="SM00220">
    <property type="entry name" value="S_TKc"/>
    <property type="match status" value="1"/>
</dbReference>
<keyword evidence="5 9" id="KW-0067">ATP-binding</keyword>
<dbReference type="Proteomes" id="UP000001640">
    <property type="component" value="Chromosome 7"/>
</dbReference>
<reference evidence="13 14" key="1">
    <citation type="journal article" date="2011" name="Proc. Natl. Acad. Sci. U.S.A.">
        <title>Evolutionary erosion of yeast sex chromosomes by mating-type switching accidents.</title>
        <authorList>
            <person name="Gordon J.L."/>
            <person name="Armisen D."/>
            <person name="Proux-Wera E."/>
            <person name="Oheigeartaigh S.S."/>
            <person name="Byrne K.P."/>
            <person name="Wolfe K.H."/>
        </authorList>
    </citation>
    <scope>NUCLEOTIDE SEQUENCE [LARGE SCALE GENOMIC DNA]</scope>
    <source>
        <strain evidence="14">ATCC 76901 / BCRC 22586 / CBS 4309 / NBRC 1992 / NRRL Y-12630</strain>
    </source>
</reference>
<evidence type="ECO:0000256" key="6">
    <source>
        <dbReference type="ARBA" id="ARBA00047899"/>
    </source>
</evidence>
<dbReference type="GO" id="GO:0005654">
    <property type="term" value="C:nucleoplasm"/>
    <property type="evidence" value="ECO:0007669"/>
    <property type="project" value="UniProtKB-ARBA"/>
</dbReference>
<dbReference type="InterPro" id="IPR045216">
    <property type="entry name" value="CK2_alpha"/>
</dbReference>
<organism evidence="13 14">
    <name type="scientific">Naumovozyma castellii</name>
    <name type="common">Yeast</name>
    <name type="synonym">Saccharomyces castellii</name>
    <dbReference type="NCBI Taxonomy" id="27288"/>
    <lineage>
        <taxon>Eukaryota</taxon>
        <taxon>Fungi</taxon>
        <taxon>Dikarya</taxon>
        <taxon>Ascomycota</taxon>
        <taxon>Saccharomycotina</taxon>
        <taxon>Saccharomycetes</taxon>
        <taxon>Saccharomycetales</taxon>
        <taxon>Saccharomycetaceae</taxon>
        <taxon>Naumovozyma</taxon>
    </lineage>
</organism>
<dbReference type="GeneID" id="96904602"/>
<dbReference type="GO" id="GO:0034456">
    <property type="term" value="C:UTP-C complex"/>
    <property type="evidence" value="ECO:0007669"/>
    <property type="project" value="UniProtKB-ARBA"/>
</dbReference>
<dbReference type="OrthoDB" id="10254671at2759"/>
<dbReference type="PROSITE" id="PS00107">
    <property type="entry name" value="PROTEIN_KINASE_ATP"/>
    <property type="match status" value="1"/>
</dbReference>
<dbReference type="CDD" id="cd14132">
    <property type="entry name" value="STKc_CK2_alpha"/>
    <property type="match status" value="1"/>
</dbReference>
<evidence type="ECO:0000256" key="2">
    <source>
        <dbReference type="ARBA" id="ARBA00022679"/>
    </source>
</evidence>
<comment type="subunit">
    <text evidence="11">Heterotetramer.</text>
</comment>
<dbReference type="InterPro" id="IPR017441">
    <property type="entry name" value="Protein_kinase_ATP_BS"/>
</dbReference>
<reference key="2">
    <citation type="submission" date="2011-08" db="EMBL/GenBank/DDBJ databases">
        <title>Genome sequence of Naumovozyma castellii.</title>
        <authorList>
            <person name="Gordon J.L."/>
            <person name="Armisen D."/>
            <person name="Proux-Wera E."/>
            <person name="OhEigeartaigh S.S."/>
            <person name="Byrne K.P."/>
            <person name="Wolfe K.H."/>
        </authorList>
    </citation>
    <scope>NUCLEOTIDE SEQUENCE</scope>
    <source>
        <strain>Type strain:CBS 4309</strain>
    </source>
</reference>
<evidence type="ECO:0000313" key="14">
    <source>
        <dbReference type="Proteomes" id="UP000001640"/>
    </source>
</evidence>
<dbReference type="HOGENOM" id="CLU_000288_70_4_1"/>
<dbReference type="Gene3D" id="1.10.510.10">
    <property type="entry name" value="Transferase(Phosphotransferase) domain 1"/>
    <property type="match status" value="1"/>
</dbReference>
<dbReference type="PANTHER" id="PTHR24054">
    <property type="entry name" value="CASEIN KINASE II SUBUNIT ALPHA"/>
    <property type="match status" value="1"/>
</dbReference>
<dbReference type="AlphaFoldDB" id="G0VHQ2"/>
<dbReference type="GO" id="GO:0005829">
    <property type="term" value="C:cytosol"/>
    <property type="evidence" value="ECO:0007669"/>
    <property type="project" value="TreeGrafter"/>
</dbReference>
<feature type="domain" description="Protein kinase" evidence="12">
    <location>
        <begin position="58"/>
        <end position="342"/>
    </location>
</feature>
<evidence type="ECO:0000256" key="10">
    <source>
        <dbReference type="RuleBase" id="RU000304"/>
    </source>
</evidence>
<dbReference type="GO" id="GO:0005524">
    <property type="term" value="F:ATP binding"/>
    <property type="evidence" value="ECO:0007669"/>
    <property type="project" value="UniProtKB-UniRule"/>
</dbReference>
<keyword evidence="3 9" id="KW-0547">Nucleotide-binding</keyword>
<dbReference type="FunFam" id="3.30.200.20:FF:000088">
    <property type="entry name" value="Casein kinase II subunit alpha"/>
    <property type="match status" value="1"/>
</dbReference>
<evidence type="ECO:0000259" key="12">
    <source>
        <dbReference type="PROSITE" id="PS50011"/>
    </source>
</evidence>
<dbReference type="Gene3D" id="3.30.200.20">
    <property type="entry name" value="Phosphorylase Kinase, domain 1"/>
    <property type="match status" value="1"/>
</dbReference>
<dbReference type="InterPro" id="IPR000719">
    <property type="entry name" value="Prot_kinase_dom"/>
</dbReference>
<dbReference type="GO" id="GO:0106310">
    <property type="term" value="F:protein serine kinase activity"/>
    <property type="evidence" value="ECO:0007669"/>
    <property type="project" value="UniProtKB-UniRule"/>
</dbReference>
<proteinExistence type="inferred from homology"/>
<dbReference type="PROSITE" id="PS00108">
    <property type="entry name" value="PROTEIN_KINASE_ST"/>
    <property type="match status" value="1"/>
</dbReference>
<comment type="catalytic activity">
    <reaction evidence="7 11">
        <text>L-seryl-[protein] + ATP = O-phospho-L-seryl-[protein] + ADP + H(+)</text>
        <dbReference type="Rhea" id="RHEA:17989"/>
        <dbReference type="Rhea" id="RHEA-COMP:9863"/>
        <dbReference type="Rhea" id="RHEA-COMP:11604"/>
        <dbReference type="ChEBI" id="CHEBI:15378"/>
        <dbReference type="ChEBI" id="CHEBI:29999"/>
        <dbReference type="ChEBI" id="CHEBI:30616"/>
        <dbReference type="ChEBI" id="CHEBI:83421"/>
        <dbReference type="ChEBI" id="CHEBI:456216"/>
        <dbReference type="EC" id="2.7.11.1"/>
    </reaction>
</comment>
<dbReference type="GO" id="GO:0032545">
    <property type="term" value="C:CURI complex"/>
    <property type="evidence" value="ECO:0007669"/>
    <property type="project" value="UniProtKB-ARBA"/>
</dbReference>
<dbReference type="FunFam" id="1.10.510.10:FF:000459">
    <property type="entry name" value="Casein kinase II subunit alpha"/>
    <property type="match status" value="1"/>
</dbReference>
<dbReference type="KEGG" id="ncs:NCAS_0G00490"/>
<name>G0VHQ2_NAUCA</name>
<evidence type="ECO:0000256" key="5">
    <source>
        <dbReference type="ARBA" id="ARBA00022840"/>
    </source>
</evidence>
<evidence type="ECO:0000256" key="3">
    <source>
        <dbReference type="ARBA" id="ARBA00022741"/>
    </source>
</evidence>
<keyword evidence="14" id="KW-1185">Reference proteome</keyword>
<evidence type="ECO:0000256" key="7">
    <source>
        <dbReference type="ARBA" id="ARBA00048679"/>
    </source>
</evidence>
<dbReference type="GO" id="GO:0060962">
    <property type="term" value="P:regulation of ribosomal protein gene transcription by RNA polymerase II"/>
    <property type="evidence" value="ECO:0007669"/>
    <property type="project" value="UniProtKB-ARBA"/>
</dbReference>
<dbReference type="GO" id="GO:0051726">
    <property type="term" value="P:regulation of cell cycle"/>
    <property type="evidence" value="ECO:0007669"/>
    <property type="project" value="TreeGrafter"/>
</dbReference>
<evidence type="ECO:0000256" key="8">
    <source>
        <dbReference type="ARBA" id="ARBA00053883"/>
    </source>
</evidence>
<dbReference type="Pfam" id="PF00069">
    <property type="entry name" value="Pkinase"/>
    <property type="match status" value="1"/>
</dbReference>
<dbReference type="GO" id="GO:0007535">
    <property type="term" value="P:donor selection"/>
    <property type="evidence" value="ECO:0007669"/>
    <property type="project" value="UniProtKB-ARBA"/>
</dbReference>
<evidence type="ECO:0000256" key="11">
    <source>
        <dbReference type="RuleBase" id="RU369118"/>
    </source>
</evidence>
<dbReference type="SUPFAM" id="SSF56112">
    <property type="entry name" value="Protein kinase-like (PK-like)"/>
    <property type="match status" value="1"/>
</dbReference>
<sequence length="347" mass="40566">MRSQLGADVLLPSTTLNRKSNRIYSIAKVYASECERRPQQYWDYEQCCEIDWGTLTDYEIINKIGRGKYSEVFRGKHILNDVSCVIKVLKPVKLRKIHRELKILWNLTGGPNIVELLDVVHDEKTRVPAFIFEDVKNVDFRELYPTFKLSDVQYYFKQLLIALNYAHSMGIMHRDVKPQNVMIDPVQRKLRLIDWGLAEFYHPGVDYNVRVASRYHKGPELLTDLNQYDYSLDMWSVGCMIAAIIFKKEPFFKGGSNPDQLVKIAKVLGTKQLINYLARYGLHLPSEHDNLIRTWARKPWSHFISIETPLATPEAVDLVDNLLRYDHQERLTAEEAMNHQFFQMSLE</sequence>
<dbReference type="OMA" id="DYNKNQP"/>